<dbReference type="GO" id="GO:0016020">
    <property type="term" value="C:membrane"/>
    <property type="evidence" value="ECO:0007669"/>
    <property type="project" value="InterPro"/>
</dbReference>
<keyword evidence="10" id="KW-1185">Reference proteome</keyword>
<reference evidence="9" key="3">
    <citation type="submission" date="2025-09" db="UniProtKB">
        <authorList>
            <consortium name="Ensembl"/>
        </authorList>
    </citation>
    <scope>IDENTIFICATION</scope>
</reference>
<dbReference type="Pfam" id="PF00530">
    <property type="entry name" value="SRCR"/>
    <property type="match status" value="5"/>
</dbReference>
<keyword evidence="2" id="KW-0964">Secreted</keyword>
<keyword evidence="4" id="KW-0677">Repeat</keyword>
<evidence type="ECO:0000313" key="9">
    <source>
        <dbReference type="Ensembl" id="ENSACAP00000033152.1"/>
    </source>
</evidence>
<feature type="disulfide bond" evidence="7">
    <location>
        <begin position="503"/>
        <end position="513"/>
    </location>
</feature>
<dbReference type="Gene3D" id="3.10.250.10">
    <property type="entry name" value="SRCR-like domain"/>
    <property type="match status" value="5"/>
</dbReference>
<keyword evidence="6" id="KW-0325">Glycoprotein</keyword>
<dbReference type="FunFam" id="3.10.250.10:FF:000001">
    <property type="entry name" value="Lysyl oxidase 4 isoform X1"/>
    <property type="match status" value="1"/>
</dbReference>
<protein>
    <recommendedName>
        <fullName evidence="8">SRCR domain-containing protein</fullName>
    </recommendedName>
</protein>
<feature type="disulfide bond" evidence="7">
    <location>
        <begin position="188"/>
        <end position="198"/>
    </location>
</feature>
<feature type="disulfide bond" evidence="7">
    <location>
        <begin position="262"/>
        <end position="323"/>
    </location>
</feature>
<dbReference type="PRINTS" id="PR00258">
    <property type="entry name" value="SPERACTRCPTR"/>
</dbReference>
<dbReference type="PANTHER" id="PTHR19331">
    <property type="entry name" value="SCAVENGER RECEPTOR DOMAIN-CONTAINING"/>
    <property type="match status" value="1"/>
</dbReference>
<name>A0A803TD62_ANOCA</name>
<feature type="disulfide bond" evidence="7">
    <location>
        <begin position="249"/>
        <end position="313"/>
    </location>
</feature>
<comment type="caution">
    <text evidence="7">Lacks conserved residue(s) required for the propagation of feature annotation.</text>
</comment>
<feature type="disulfide bond" evidence="7">
    <location>
        <begin position="355"/>
        <end position="419"/>
    </location>
</feature>
<feature type="domain" description="SRCR" evidence="8">
    <location>
        <begin position="11"/>
        <end position="110"/>
    </location>
</feature>
<feature type="domain" description="SRCR" evidence="8">
    <location>
        <begin position="119"/>
        <end position="219"/>
    </location>
</feature>
<feature type="disulfide bond" evidence="7">
    <location>
        <begin position="79"/>
        <end position="89"/>
    </location>
</feature>
<reference evidence="9 10" key="1">
    <citation type="submission" date="2009-12" db="EMBL/GenBank/DDBJ databases">
        <title>The Genome Sequence of Anolis carolinensis (Green Anole Lizard).</title>
        <authorList>
            <consortium name="The Genome Sequencing Platform"/>
            <person name="Di Palma F."/>
            <person name="Alfoldi J."/>
            <person name="Heiman D."/>
            <person name="Young S."/>
            <person name="Grabherr M."/>
            <person name="Johnson J."/>
            <person name="Lander E.S."/>
            <person name="Lindblad-Toh K."/>
        </authorList>
    </citation>
    <scope>NUCLEOTIDE SEQUENCE [LARGE SCALE GENOMIC DNA]</scope>
    <source>
        <strain evidence="9 10">JBL SC #1</strain>
    </source>
</reference>
<feature type="disulfide bond" evidence="7">
    <location>
        <begin position="368"/>
        <end position="429"/>
    </location>
</feature>
<feature type="disulfide bond" evidence="7">
    <location>
        <begin position="399"/>
        <end position="409"/>
    </location>
</feature>
<dbReference type="GeneTree" id="ENSGT00950000183145"/>
<feature type="domain" description="SRCR" evidence="8">
    <location>
        <begin position="434"/>
        <end position="534"/>
    </location>
</feature>
<sequence>MALHFLTFRELRLVNAWNRCVGRVEIFYNGTWGTVCDDDFYMKSANVVCRQLGCGEATTVLGWSYFGQGSGNILNGSNCTGSELSLQDCLPAEWLATDCGHNEDVSVICSGNPSLPLLPRLMDGENSCEGRVEVYYSGSWGTVCDDGWDLVDAQVVCRLLGCGNAIEAPISAEFGEGSGNIHMNNVNCQGNESSLEDCSHDGWGVHNCHHKEDASVICSVSKYPSILLRANNCEGRVGVYHNGHWGTVCDDGWDLVDAQVVCRQLACGNAIEAPISAEFGEGSGNIHMNNVNCQGNESSLEDCSHDGWGVHNCHHKEDASVICSASPLLPRLMDGENSCEGRVEVYYSGSWGTVCDDGWDLDDAQVVCRQLGCGNAIEAPISAEFGEGSGNIHMNNVNCQGNESSLEDCSHDGWGVHNCHHKEDASVICSGNLNRLVNGRNRCEGRLEVFHQGNWGTVCDDDWDMNDAQVVCRELGCGIALAALEKAQHGQGSGPIHMDGVKCAGNEKRLEHCFHRGWGVHNCIHREDAGVICSGILELLDNRFIINFI</sequence>
<dbReference type="SMART" id="SM00202">
    <property type="entry name" value="SR"/>
    <property type="match status" value="5"/>
</dbReference>
<feature type="disulfide bond" evidence="7">
    <location>
        <begin position="157"/>
        <end position="218"/>
    </location>
</feature>
<evidence type="ECO:0000313" key="10">
    <source>
        <dbReference type="Proteomes" id="UP000001646"/>
    </source>
</evidence>
<organism evidence="9 10">
    <name type="scientific">Anolis carolinensis</name>
    <name type="common">Green anole</name>
    <name type="synonym">American chameleon</name>
    <dbReference type="NCBI Taxonomy" id="28377"/>
    <lineage>
        <taxon>Eukaryota</taxon>
        <taxon>Metazoa</taxon>
        <taxon>Chordata</taxon>
        <taxon>Craniata</taxon>
        <taxon>Vertebrata</taxon>
        <taxon>Euteleostomi</taxon>
        <taxon>Lepidosauria</taxon>
        <taxon>Squamata</taxon>
        <taxon>Bifurcata</taxon>
        <taxon>Unidentata</taxon>
        <taxon>Episquamata</taxon>
        <taxon>Toxicofera</taxon>
        <taxon>Iguania</taxon>
        <taxon>Dactyloidae</taxon>
        <taxon>Anolis</taxon>
    </lineage>
</organism>
<evidence type="ECO:0000256" key="5">
    <source>
        <dbReference type="ARBA" id="ARBA00023157"/>
    </source>
</evidence>
<feature type="disulfide bond" evidence="7">
    <location>
        <begin position="472"/>
        <end position="533"/>
    </location>
</feature>
<feature type="disulfide bond" evidence="7">
    <location>
        <begin position="293"/>
        <end position="303"/>
    </location>
</feature>
<dbReference type="InterPro" id="IPR001190">
    <property type="entry name" value="SRCR"/>
</dbReference>
<feature type="disulfide bond" evidence="7">
    <location>
        <begin position="144"/>
        <end position="208"/>
    </location>
</feature>
<dbReference type="SUPFAM" id="SSF56487">
    <property type="entry name" value="SRCR-like"/>
    <property type="match status" value="5"/>
</dbReference>
<dbReference type="Proteomes" id="UP000001646">
    <property type="component" value="Chromosome 3"/>
</dbReference>
<dbReference type="FunFam" id="3.10.250.10:FF:000006">
    <property type="entry name" value="neurotrypsin isoform X2"/>
    <property type="match status" value="3"/>
</dbReference>
<dbReference type="PROSITE" id="PS50287">
    <property type="entry name" value="SRCR_2"/>
    <property type="match status" value="5"/>
</dbReference>
<keyword evidence="5 7" id="KW-1015">Disulfide bond</keyword>
<evidence type="ECO:0000256" key="2">
    <source>
        <dbReference type="ARBA" id="ARBA00022525"/>
    </source>
</evidence>
<dbReference type="PROSITE" id="PS00420">
    <property type="entry name" value="SRCR_1"/>
    <property type="match status" value="3"/>
</dbReference>
<accession>A0A803TD62</accession>
<evidence type="ECO:0000259" key="8">
    <source>
        <dbReference type="PROSITE" id="PS50287"/>
    </source>
</evidence>
<dbReference type="InterPro" id="IPR036772">
    <property type="entry name" value="SRCR-like_dom_sf"/>
</dbReference>
<dbReference type="Ensembl" id="ENSACAT00000055632.1">
    <property type="protein sequence ID" value="ENSACAP00000033152.1"/>
    <property type="gene ID" value="ENSACAG00000043412.1"/>
</dbReference>
<feature type="domain" description="SRCR" evidence="8">
    <location>
        <begin position="330"/>
        <end position="430"/>
    </location>
</feature>
<comment type="subcellular location">
    <subcellularLocation>
        <location evidence="1">Secreted</location>
    </subcellularLocation>
</comment>
<keyword evidence="3" id="KW-0732">Signal</keyword>
<dbReference type="FunFam" id="3.10.250.10:FF:000003">
    <property type="entry name" value="Deleted in malignant brain tumors 1"/>
    <property type="match status" value="1"/>
</dbReference>
<evidence type="ECO:0000256" key="6">
    <source>
        <dbReference type="ARBA" id="ARBA00023180"/>
    </source>
</evidence>
<evidence type="ECO:0000256" key="3">
    <source>
        <dbReference type="ARBA" id="ARBA00022729"/>
    </source>
</evidence>
<dbReference type="InParanoid" id="A0A803TD62"/>
<dbReference type="PANTHER" id="PTHR19331:SF22">
    <property type="entry name" value="DELETED IN MALIGNANT BRAIN TUMORS 1 PROTEIN"/>
    <property type="match status" value="1"/>
</dbReference>
<proteinExistence type="predicted"/>
<evidence type="ECO:0000256" key="1">
    <source>
        <dbReference type="ARBA" id="ARBA00004613"/>
    </source>
</evidence>
<feature type="domain" description="SRCR" evidence="8">
    <location>
        <begin position="226"/>
        <end position="324"/>
    </location>
</feature>
<reference evidence="9" key="2">
    <citation type="submission" date="2025-08" db="UniProtKB">
        <authorList>
            <consortium name="Ensembl"/>
        </authorList>
    </citation>
    <scope>IDENTIFICATION</scope>
</reference>
<evidence type="ECO:0000256" key="4">
    <source>
        <dbReference type="ARBA" id="ARBA00022737"/>
    </source>
</evidence>
<feature type="disulfide bond" evidence="7">
    <location>
        <begin position="459"/>
        <end position="523"/>
    </location>
</feature>
<dbReference type="AlphaFoldDB" id="A0A803TD62"/>
<evidence type="ECO:0000256" key="7">
    <source>
        <dbReference type="PROSITE-ProRule" id="PRU00196"/>
    </source>
</evidence>